<gene>
    <name evidence="3" type="ORF">ACFFRO_27580</name>
</gene>
<organism evidence="3 4">
    <name type="scientific">Streptomyces thermocoprophilus</name>
    <dbReference type="NCBI Taxonomy" id="78356"/>
    <lineage>
        <taxon>Bacteria</taxon>
        <taxon>Bacillati</taxon>
        <taxon>Actinomycetota</taxon>
        <taxon>Actinomycetes</taxon>
        <taxon>Kitasatosporales</taxon>
        <taxon>Streptomycetaceae</taxon>
        <taxon>Streptomyces</taxon>
    </lineage>
</organism>
<comment type="caution">
    <text evidence="3">The sequence shown here is derived from an EMBL/GenBank/DDBJ whole genome shotgun (WGS) entry which is preliminary data.</text>
</comment>
<name>A0ABV5VM09_9ACTN</name>
<evidence type="ECO:0000256" key="1">
    <source>
        <dbReference type="SAM" id="MobiDB-lite"/>
    </source>
</evidence>
<dbReference type="RefSeq" id="WP_385860093.1">
    <property type="nucleotide sequence ID" value="NZ_JBHMAR010000060.1"/>
</dbReference>
<protein>
    <submittedName>
        <fullName evidence="3">DUF4365 domain-containing protein</fullName>
    </submittedName>
</protein>
<reference evidence="3 4" key="1">
    <citation type="submission" date="2024-09" db="EMBL/GenBank/DDBJ databases">
        <authorList>
            <person name="Sun Q."/>
            <person name="Mori K."/>
        </authorList>
    </citation>
    <scope>NUCLEOTIDE SEQUENCE [LARGE SCALE GENOMIC DNA]</scope>
    <source>
        <strain evidence="3 4">JCM 10918</strain>
    </source>
</reference>
<sequence>MADRKTVTRQTFIGEKGIALIERRCLEMGHLFHPRRVDHGIDGHIDLVEPGSGAVLNLTLLVQSKAQDRRFSGETDDAFHYVCDQRDLDHWLSGNSPVILVFSHPESDEAWWTEVKAAFPDAVSRAKRVVHIDKRTQRFDRDAAQALLHLAVPRTAGLYLRPAPITEVLTTNLLPVTEMPLTVHLAPAAFTDYRAAGAALDAQGQRASGWILRDGLVLSFHSLRDSPLRVLCAADPERHETAEWADSDDLDTQHRFADLLSRTVQSSYPDLRWHKDRKHMHFRATSHLRPRKAGKGPGSRGRTVFGPHASKSDPQRVGFYHHAALRTRFRRLGGVWYCQLEPDYCFTTDGRTEHPYADRLLAGIKRLDRHPAVRGWTHVWANYLNQDVDLFTEPRPVQFGELATMTVDRGIDDRWWGPAPSGVAPEDDQEPSSAGQENLDTVLAAADANTQDLLSLLQGGSSDGDAGAARRKDAGNKARSAGRRTSRRGGTNSERRGQ</sequence>
<feature type="region of interest" description="Disordered" evidence="1">
    <location>
        <begin position="414"/>
        <end position="436"/>
    </location>
</feature>
<evidence type="ECO:0000313" key="3">
    <source>
        <dbReference type="EMBL" id="MFB9738843.1"/>
    </source>
</evidence>
<feature type="region of interest" description="Disordered" evidence="1">
    <location>
        <begin position="455"/>
        <end position="498"/>
    </location>
</feature>
<dbReference type="InterPro" id="IPR025375">
    <property type="entry name" value="DUF4365"/>
</dbReference>
<dbReference type="Pfam" id="PF14280">
    <property type="entry name" value="DUF4365"/>
    <property type="match status" value="1"/>
</dbReference>
<accession>A0ABV5VM09</accession>
<feature type="compositionally biased region" description="Low complexity" evidence="1">
    <location>
        <begin position="455"/>
        <end position="467"/>
    </location>
</feature>
<feature type="domain" description="DUF4365" evidence="2">
    <location>
        <begin position="15"/>
        <end position="150"/>
    </location>
</feature>
<evidence type="ECO:0000313" key="4">
    <source>
        <dbReference type="Proteomes" id="UP001589703"/>
    </source>
</evidence>
<dbReference type="Proteomes" id="UP001589703">
    <property type="component" value="Unassembled WGS sequence"/>
</dbReference>
<dbReference type="EMBL" id="JBHMAR010000060">
    <property type="protein sequence ID" value="MFB9738843.1"/>
    <property type="molecule type" value="Genomic_DNA"/>
</dbReference>
<keyword evidence="4" id="KW-1185">Reference proteome</keyword>
<feature type="region of interest" description="Disordered" evidence="1">
    <location>
        <begin position="289"/>
        <end position="308"/>
    </location>
</feature>
<evidence type="ECO:0000259" key="2">
    <source>
        <dbReference type="Pfam" id="PF14280"/>
    </source>
</evidence>
<proteinExistence type="predicted"/>